<comment type="pathway">
    <text evidence="2 12 13">Amino-acid biosynthesis; L-serine biosynthesis; L-serine from 3-phospho-D-glycerate: step 2/3.</text>
</comment>
<sequence>MTTTVSRVYNFSAGPAVLPVPVLEQIRDEMLSLPGVGSSVLEISHRSKDFDKVIEDADARIRRVMNIPDDYEVLFLQGGGALQNVMIPANLITDSSQTADYIQTGSWGKKSAGEVRHYGNLNVAFDAADSNYNRIPQQSELSLTSDAAYVHLTSNETIQGVQFAQLPETGDVPIVADMSSDILCRPVDVSKYGLFYACAQKNAGVAGVTVVVVRKDLVERSGDLPSYLSYAKHSAGGSRFNTPPSFGIYVTGLVCKWLEEEIGGLEAMEKQNVAKSKMIYDIIDSSEGFYTGHAADVADRSIMNVVFKLPTPEQDADFVAKAADAGMTTLKGHRSVGGIRASLYNAMPVEGVEALASFMKDYAAKA</sequence>
<evidence type="ECO:0000256" key="8">
    <source>
        <dbReference type="ARBA" id="ARBA00023096"/>
    </source>
</evidence>
<keyword evidence="7 12" id="KW-0663">Pyridoxal phosphate</keyword>
<dbReference type="GO" id="GO:0004648">
    <property type="term" value="F:O-phospho-L-serine:2-oxoglutarate aminotransferase activity"/>
    <property type="evidence" value="ECO:0007669"/>
    <property type="project" value="UniProtKB-UniRule"/>
</dbReference>
<evidence type="ECO:0000313" key="15">
    <source>
        <dbReference type="EMBL" id="QEG23809.1"/>
    </source>
</evidence>
<evidence type="ECO:0000256" key="10">
    <source>
        <dbReference type="ARBA" id="ARBA00047630"/>
    </source>
</evidence>
<dbReference type="FunFam" id="3.90.1150.10:FF:000006">
    <property type="entry name" value="Phosphoserine aminotransferase"/>
    <property type="match status" value="1"/>
</dbReference>
<feature type="domain" description="Aminotransferase class V" evidence="14">
    <location>
        <begin position="8"/>
        <end position="355"/>
    </location>
</feature>
<dbReference type="GO" id="GO:0030170">
    <property type="term" value="F:pyridoxal phosphate binding"/>
    <property type="evidence" value="ECO:0007669"/>
    <property type="project" value="UniProtKB-UniRule"/>
</dbReference>
<dbReference type="EC" id="2.6.1.52" evidence="12"/>
<dbReference type="OrthoDB" id="9809412at2"/>
<dbReference type="STRING" id="980251.GCA_001642875_00272"/>
<gene>
    <name evidence="12 15" type="primary">serC</name>
    <name evidence="15" type="ORF">MFFC18_37130</name>
</gene>
<dbReference type="PANTHER" id="PTHR43247">
    <property type="entry name" value="PHOSPHOSERINE AMINOTRANSFERASE"/>
    <property type="match status" value="1"/>
</dbReference>
<evidence type="ECO:0000256" key="3">
    <source>
        <dbReference type="ARBA" id="ARBA00006904"/>
    </source>
</evidence>
<dbReference type="GO" id="GO:0005737">
    <property type="term" value="C:cytoplasm"/>
    <property type="evidence" value="ECO:0007669"/>
    <property type="project" value="UniProtKB-SubCell"/>
</dbReference>
<dbReference type="GO" id="GO:0008615">
    <property type="term" value="P:pyridoxine biosynthetic process"/>
    <property type="evidence" value="ECO:0007669"/>
    <property type="project" value="UniProtKB-UniRule"/>
</dbReference>
<proteinExistence type="inferred from homology"/>
<dbReference type="PIRSF" id="PIRSF000525">
    <property type="entry name" value="SerC"/>
    <property type="match status" value="1"/>
</dbReference>
<comment type="caution">
    <text evidence="12">Lacks conserved residue(s) required for the propagation of feature annotation.</text>
</comment>
<feature type="binding site" evidence="12">
    <location>
        <position position="200"/>
    </location>
    <ligand>
        <name>pyridoxal 5'-phosphate</name>
        <dbReference type="ChEBI" id="CHEBI:597326"/>
    </ligand>
</feature>
<comment type="subunit">
    <text evidence="12">Homodimer.</text>
</comment>
<evidence type="ECO:0000256" key="12">
    <source>
        <dbReference type="HAMAP-Rule" id="MF_00160"/>
    </source>
</evidence>
<comment type="subcellular location">
    <subcellularLocation>
        <location evidence="12">Cytoplasm</location>
    </subcellularLocation>
</comment>
<keyword evidence="6 12" id="KW-0808">Transferase</keyword>
<dbReference type="EMBL" id="CP042912">
    <property type="protein sequence ID" value="QEG23809.1"/>
    <property type="molecule type" value="Genomic_DNA"/>
</dbReference>
<comment type="catalytic activity">
    <reaction evidence="11 12 13">
        <text>O-phospho-L-serine + 2-oxoglutarate = 3-phosphooxypyruvate + L-glutamate</text>
        <dbReference type="Rhea" id="RHEA:14329"/>
        <dbReference type="ChEBI" id="CHEBI:16810"/>
        <dbReference type="ChEBI" id="CHEBI:18110"/>
        <dbReference type="ChEBI" id="CHEBI:29985"/>
        <dbReference type="ChEBI" id="CHEBI:57524"/>
        <dbReference type="EC" id="2.6.1.52"/>
    </reaction>
</comment>
<dbReference type="GO" id="GO:0006564">
    <property type="term" value="P:L-serine biosynthetic process"/>
    <property type="evidence" value="ECO:0007669"/>
    <property type="project" value="UniProtKB-UniRule"/>
</dbReference>
<dbReference type="PROSITE" id="PS00595">
    <property type="entry name" value="AA_TRANSFER_CLASS_5"/>
    <property type="match status" value="1"/>
</dbReference>
<evidence type="ECO:0000256" key="7">
    <source>
        <dbReference type="ARBA" id="ARBA00022898"/>
    </source>
</evidence>
<dbReference type="SUPFAM" id="SSF53383">
    <property type="entry name" value="PLP-dependent transferases"/>
    <property type="match status" value="1"/>
</dbReference>
<evidence type="ECO:0000259" key="14">
    <source>
        <dbReference type="Pfam" id="PF00266"/>
    </source>
</evidence>
<keyword evidence="12" id="KW-0963">Cytoplasm</keyword>
<organism evidence="15 16">
    <name type="scientific">Mariniblastus fucicola</name>
    <dbReference type="NCBI Taxonomy" id="980251"/>
    <lineage>
        <taxon>Bacteria</taxon>
        <taxon>Pseudomonadati</taxon>
        <taxon>Planctomycetota</taxon>
        <taxon>Planctomycetia</taxon>
        <taxon>Pirellulales</taxon>
        <taxon>Pirellulaceae</taxon>
        <taxon>Mariniblastus</taxon>
    </lineage>
</organism>
<feature type="binding site" evidence="12">
    <location>
        <position position="107"/>
    </location>
    <ligand>
        <name>pyridoxal 5'-phosphate</name>
        <dbReference type="ChEBI" id="CHEBI:597326"/>
    </ligand>
</feature>
<dbReference type="NCBIfam" id="TIGR01364">
    <property type="entry name" value="serC_1"/>
    <property type="match status" value="1"/>
</dbReference>
<dbReference type="FunFam" id="3.40.640.10:FF:000010">
    <property type="entry name" value="Phosphoserine aminotransferase"/>
    <property type="match status" value="1"/>
</dbReference>
<comment type="similarity">
    <text evidence="3 12">Belongs to the class-V pyridoxal-phosphate-dependent aminotransferase family. SerC subfamily.</text>
</comment>
<dbReference type="RefSeq" id="WP_075083111.1">
    <property type="nucleotide sequence ID" value="NZ_CP042912.1"/>
</dbReference>
<dbReference type="AlphaFoldDB" id="A0A5B9PE84"/>
<feature type="binding site" evidence="12">
    <location>
        <position position="157"/>
    </location>
    <ligand>
        <name>pyridoxal 5'-phosphate</name>
        <dbReference type="ChEBI" id="CHEBI:597326"/>
    </ligand>
</feature>
<evidence type="ECO:0000256" key="6">
    <source>
        <dbReference type="ARBA" id="ARBA00022679"/>
    </source>
</evidence>
<keyword evidence="16" id="KW-1185">Reference proteome</keyword>
<feature type="binding site" evidence="12">
    <location>
        <position position="177"/>
    </location>
    <ligand>
        <name>pyridoxal 5'-phosphate</name>
        <dbReference type="ChEBI" id="CHEBI:597326"/>
    </ligand>
</feature>
<evidence type="ECO:0000256" key="11">
    <source>
        <dbReference type="ARBA" id="ARBA00049007"/>
    </source>
</evidence>
<dbReference type="InterPro" id="IPR020578">
    <property type="entry name" value="Aminotrans_V_PyrdxlP_BS"/>
</dbReference>
<feature type="binding site" evidence="12">
    <location>
        <begin position="241"/>
        <end position="242"/>
    </location>
    <ligand>
        <name>pyridoxal 5'-phosphate</name>
        <dbReference type="ChEBI" id="CHEBI:597326"/>
    </ligand>
</feature>
<keyword evidence="8 12" id="KW-0664">Pyridoxine biosynthesis</keyword>
<comment type="function">
    <text evidence="12">Catalyzes the reversible conversion of 3-phosphohydroxypyruvate to phosphoserine and of 3-hydroxy-2-oxo-4-phosphonooxybutanoate to phosphohydroxythreonine.</text>
</comment>
<dbReference type="InterPro" id="IPR000192">
    <property type="entry name" value="Aminotrans_V_dom"/>
</dbReference>
<comment type="cofactor">
    <cofactor evidence="12">
        <name>pyridoxal 5'-phosphate</name>
        <dbReference type="ChEBI" id="CHEBI:597326"/>
    </cofactor>
    <text evidence="12">Binds 1 pyridoxal phosphate per subunit.</text>
</comment>
<feature type="modified residue" description="N6-(pyridoxal phosphate)lysine" evidence="12">
    <location>
        <position position="201"/>
    </location>
</feature>
<dbReference type="Proteomes" id="UP000322214">
    <property type="component" value="Chromosome"/>
</dbReference>
<dbReference type="InterPro" id="IPR022278">
    <property type="entry name" value="Pser_aminoTfrase"/>
</dbReference>
<evidence type="ECO:0000256" key="5">
    <source>
        <dbReference type="ARBA" id="ARBA00022605"/>
    </source>
</evidence>
<dbReference type="KEGG" id="mff:MFFC18_37130"/>
<evidence type="ECO:0000256" key="13">
    <source>
        <dbReference type="RuleBase" id="RU004505"/>
    </source>
</evidence>
<comment type="pathway">
    <text evidence="1 12">Cofactor biosynthesis; pyridoxine 5'-phosphate biosynthesis; pyridoxine 5'-phosphate from D-erythrose 4-phosphate: step 3/5.</text>
</comment>
<dbReference type="InterPro" id="IPR015421">
    <property type="entry name" value="PyrdxlP-dep_Trfase_major"/>
</dbReference>
<dbReference type="Gene3D" id="3.40.640.10">
    <property type="entry name" value="Type I PLP-dependent aspartate aminotransferase-like (Major domain)"/>
    <property type="match status" value="1"/>
</dbReference>
<accession>A0A5B9PE84</accession>
<comment type="catalytic activity">
    <reaction evidence="10 12">
        <text>4-(phosphooxy)-L-threonine + 2-oxoglutarate = (R)-3-hydroxy-2-oxo-4-phosphooxybutanoate + L-glutamate</text>
        <dbReference type="Rhea" id="RHEA:16573"/>
        <dbReference type="ChEBI" id="CHEBI:16810"/>
        <dbReference type="ChEBI" id="CHEBI:29985"/>
        <dbReference type="ChEBI" id="CHEBI:58452"/>
        <dbReference type="ChEBI" id="CHEBI:58538"/>
        <dbReference type="EC" id="2.6.1.52"/>
    </reaction>
</comment>
<dbReference type="Pfam" id="PF00266">
    <property type="entry name" value="Aminotran_5"/>
    <property type="match status" value="1"/>
</dbReference>
<dbReference type="NCBIfam" id="NF003764">
    <property type="entry name" value="PRK05355.1"/>
    <property type="match status" value="1"/>
</dbReference>
<feature type="binding site" evidence="12">
    <location>
        <position position="46"/>
    </location>
    <ligand>
        <name>L-glutamate</name>
        <dbReference type="ChEBI" id="CHEBI:29985"/>
    </ligand>
</feature>
<dbReference type="HAMAP" id="MF_00160">
    <property type="entry name" value="SerC_aminotrans_5"/>
    <property type="match status" value="1"/>
</dbReference>
<evidence type="ECO:0000256" key="2">
    <source>
        <dbReference type="ARBA" id="ARBA00005099"/>
    </source>
</evidence>
<evidence type="ECO:0000256" key="4">
    <source>
        <dbReference type="ARBA" id="ARBA00022576"/>
    </source>
</evidence>
<dbReference type="PANTHER" id="PTHR43247:SF1">
    <property type="entry name" value="PHOSPHOSERINE AMINOTRANSFERASE"/>
    <property type="match status" value="1"/>
</dbReference>
<reference evidence="15 16" key="1">
    <citation type="submission" date="2019-08" db="EMBL/GenBank/DDBJ databases">
        <title>Deep-cultivation of Planctomycetes and their phenomic and genomic characterization uncovers novel biology.</title>
        <authorList>
            <person name="Wiegand S."/>
            <person name="Jogler M."/>
            <person name="Boedeker C."/>
            <person name="Pinto D."/>
            <person name="Vollmers J."/>
            <person name="Rivas-Marin E."/>
            <person name="Kohn T."/>
            <person name="Peeters S.H."/>
            <person name="Heuer A."/>
            <person name="Rast P."/>
            <person name="Oberbeckmann S."/>
            <person name="Bunk B."/>
            <person name="Jeske O."/>
            <person name="Meyerdierks A."/>
            <person name="Storesund J.E."/>
            <person name="Kallscheuer N."/>
            <person name="Luecker S."/>
            <person name="Lage O.M."/>
            <person name="Pohl T."/>
            <person name="Merkel B.J."/>
            <person name="Hornburger P."/>
            <person name="Mueller R.-W."/>
            <person name="Bruemmer F."/>
            <person name="Labrenz M."/>
            <person name="Spormann A.M."/>
            <person name="Op den Camp H."/>
            <person name="Overmann J."/>
            <person name="Amann R."/>
            <person name="Jetten M.S.M."/>
            <person name="Mascher T."/>
            <person name="Medema M.H."/>
            <person name="Devos D.P."/>
            <person name="Kaster A.-K."/>
            <person name="Ovreas L."/>
            <person name="Rohde M."/>
            <person name="Galperin M.Y."/>
            <person name="Jogler C."/>
        </authorList>
    </citation>
    <scope>NUCLEOTIDE SEQUENCE [LARGE SCALE GENOMIC DNA]</scope>
    <source>
        <strain evidence="15 16">FC18</strain>
    </source>
</reference>
<dbReference type="InterPro" id="IPR015424">
    <property type="entry name" value="PyrdxlP-dep_Trfase"/>
</dbReference>
<keyword evidence="4 12" id="KW-0032">Aminotransferase</keyword>
<evidence type="ECO:0000313" key="16">
    <source>
        <dbReference type="Proteomes" id="UP000322214"/>
    </source>
</evidence>
<evidence type="ECO:0000256" key="9">
    <source>
        <dbReference type="ARBA" id="ARBA00023299"/>
    </source>
</evidence>
<dbReference type="Gene3D" id="3.90.1150.10">
    <property type="entry name" value="Aspartate Aminotransferase, domain 1"/>
    <property type="match status" value="1"/>
</dbReference>
<protein>
    <recommendedName>
        <fullName evidence="12">Phosphoserine aminotransferase</fullName>
        <ecNumber evidence="12">2.6.1.52</ecNumber>
    </recommendedName>
    <alternativeName>
        <fullName evidence="12">Phosphohydroxythreonine aminotransferase</fullName>
        <shortName evidence="12">PSAT</shortName>
    </alternativeName>
</protein>
<dbReference type="UniPathway" id="UPA00244">
    <property type="reaction ID" value="UER00311"/>
</dbReference>
<name>A0A5B9PE84_9BACT</name>
<evidence type="ECO:0000256" key="1">
    <source>
        <dbReference type="ARBA" id="ARBA00004915"/>
    </source>
</evidence>
<keyword evidence="9 12" id="KW-0718">Serine biosynthesis</keyword>
<keyword evidence="5 12" id="KW-0028">Amino-acid biosynthesis</keyword>
<dbReference type="UniPathway" id="UPA00135">
    <property type="reaction ID" value="UER00197"/>
</dbReference>
<dbReference type="InterPro" id="IPR015422">
    <property type="entry name" value="PyrdxlP-dep_Trfase_small"/>
</dbReference>